<organism evidence="2 3">
    <name type="scientific">Candidatus Kerfeldbacteria bacterium CG08_land_8_20_14_0_20_40_16</name>
    <dbReference type="NCBI Taxonomy" id="2014244"/>
    <lineage>
        <taxon>Bacteria</taxon>
        <taxon>Candidatus Kerfeldiibacteriota</taxon>
    </lineage>
</organism>
<feature type="region of interest" description="Disordered" evidence="1">
    <location>
        <begin position="49"/>
        <end position="68"/>
    </location>
</feature>
<accession>A0A2H0YU88</accession>
<protein>
    <submittedName>
        <fullName evidence="2">Uncharacterized protein</fullName>
    </submittedName>
</protein>
<evidence type="ECO:0000313" key="2">
    <source>
        <dbReference type="EMBL" id="PIS42020.1"/>
    </source>
</evidence>
<evidence type="ECO:0000256" key="1">
    <source>
        <dbReference type="SAM" id="MobiDB-lite"/>
    </source>
</evidence>
<reference evidence="2 3" key="1">
    <citation type="submission" date="2017-09" db="EMBL/GenBank/DDBJ databases">
        <title>Depth-based differentiation of microbial function through sediment-hosted aquifers and enrichment of novel symbionts in the deep terrestrial subsurface.</title>
        <authorList>
            <person name="Probst A.J."/>
            <person name="Ladd B."/>
            <person name="Jarett J.K."/>
            <person name="Geller-Mcgrath D.E."/>
            <person name="Sieber C.M."/>
            <person name="Emerson J.B."/>
            <person name="Anantharaman K."/>
            <person name="Thomas B.C."/>
            <person name="Malmstrom R."/>
            <person name="Stieglmeier M."/>
            <person name="Klingl A."/>
            <person name="Woyke T."/>
            <person name="Ryan C.M."/>
            <person name="Banfield J.F."/>
        </authorList>
    </citation>
    <scope>NUCLEOTIDE SEQUENCE [LARGE SCALE GENOMIC DNA]</scope>
    <source>
        <strain evidence="2">CG08_land_8_20_14_0_20_40_16</strain>
    </source>
</reference>
<dbReference type="EMBL" id="PEXU01000062">
    <property type="protein sequence ID" value="PIS42020.1"/>
    <property type="molecule type" value="Genomic_DNA"/>
</dbReference>
<gene>
    <name evidence="2" type="ORF">COT24_05690</name>
</gene>
<comment type="caution">
    <text evidence="2">The sequence shown here is derived from an EMBL/GenBank/DDBJ whole genome shotgun (WGS) entry which is preliminary data.</text>
</comment>
<evidence type="ECO:0000313" key="3">
    <source>
        <dbReference type="Proteomes" id="UP000231542"/>
    </source>
</evidence>
<name>A0A2H0YU88_9BACT</name>
<dbReference type="Proteomes" id="UP000231542">
    <property type="component" value="Unassembled WGS sequence"/>
</dbReference>
<sequence length="565" mass="57428">MKRKLKLFRKSAFSKLSKGAVFCLSLSILSLIFGLVINRVLAVNWVGPSENPPNGNVEPPINTSNVSQEKKGGLNIATESGRMGIGLTNPGYKLDVVGTVHATGAVTFDSNLSAGNTNLKYLCLTTGTGCLAGGSLLLYNTGDTRMVGSLSVGGGSSWNDFVIDSTDHNVKIYADHSSGVLNIGDLSSTEKSAIVAKNNSDEVANIYAENAVGWGIYSKGTSGIYGEGTSEVGLSGKGVTYGVVGSTTDGIGVYGSTNRGVAAVYGVNNSILSHTAGVHGHGFTGILGSDKDQVAISSPVSTVAGRFIGAVTIENGTNPGNLTVAGNLVVDSTDNTLYVNSTSNRVGIGTAAPAVKLEVVAGSGQSGIYSYTGSIGGQATPDGPIVTVAGVYGKSGNSTSGWNYGIYGAAGTPSGTGVTIGVAGSSANAGSNTYAGYFRGPVEIATNGSVLGTLSVASTLTVGNSLTVSSGGASITGATSLIGDATISGDLINAGGLQVVGDDSHRSCDTFPDQYDLGTLFICKWCEEPKFYHRALYVYLDNETWVLIQDNSYSGDSCPVGIPPP</sequence>
<dbReference type="AlphaFoldDB" id="A0A2H0YU88"/>
<proteinExistence type="predicted"/>